<dbReference type="Pfam" id="PF00721">
    <property type="entry name" value="TMV_coat"/>
    <property type="match status" value="1"/>
</dbReference>
<dbReference type="EMBL" id="PJQM01000466">
    <property type="protein sequence ID" value="RCI05154.1"/>
    <property type="molecule type" value="Genomic_DNA"/>
</dbReference>
<keyword evidence="2" id="KW-1185">Reference proteome</keyword>
<dbReference type="SUPFAM" id="SSF47195">
    <property type="entry name" value="TMV-like viral coat proteins"/>
    <property type="match status" value="1"/>
</dbReference>
<dbReference type="InterPro" id="IPR001337">
    <property type="entry name" value="TMV-like_coat"/>
</dbReference>
<gene>
    <name evidence="1" type="ORF">CU098_013220</name>
</gene>
<proteinExistence type="predicted"/>
<organism evidence="1 2">
    <name type="scientific">Rhizopus stolonifer</name>
    <name type="common">Rhizopus nigricans</name>
    <dbReference type="NCBI Taxonomy" id="4846"/>
    <lineage>
        <taxon>Eukaryota</taxon>
        <taxon>Fungi</taxon>
        <taxon>Fungi incertae sedis</taxon>
        <taxon>Mucoromycota</taxon>
        <taxon>Mucoromycotina</taxon>
        <taxon>Mucoromycetes</taxon>
        <taxon>Mucorales</taxon>
        <taxon>Mucorineae</taxon>
        <taxon>Rhizopodaceae</taxon>
        <taxon>Rhizopus</taxon>
    </lineage>
</organism>
<evidence type="ECO:0000313" key="1">
    <source>
        <dbReference type="EMBL" id="RCI05154.1"/>
    </source>
</evidence>
<dbReference type="GO" id="GO:0005198">
    <property type="term" value="F:structural molecule activity"/>
    <property type="evidence" value="ECO:0007669"/>
    <property type="project" value="InterPro"/>
</dbReference>
<dbReference type="OrthoDB" id="10269358at2759"/>
<dbReference type="InterPro" id="IPR036417">
    <property type="entry name" value="TMV-like_coat_sf"/>
</dbReference>
<dbReference type="Gene3D" id="1.20.120.70">
    <property type="entry name" value="Tobacco mosaic virus-like, coat protein"/>
    <property type="match status" value="1"/>
</dbReference>
<reference evidence="1 2" key="1">
    <citation type="journal article" date="2018" name="G3 (Bethesda)">
        <title>Phylogenetic and Phylogenomic Definition of Rhizopus Species.</title>
        <authorList>
            <person name="Gryganskyi A.P."/>
            <person name="Golan J."/>
            <person name="Dolatabadi S."/>
            <person name="Mondo S."/>
            <person name="Robb S."/>
            <person name="Idnurm A."/>
            <person name="Muszewska A."/>
            <person name="Steczkiewicz K."/>
            <person name="Masonjones S."/>
            <person name="Liao H.L."/>
            <person name="Gajdeczka M.T."/>
            <person name="Anike F."/>
            <person name="Vuek A."/>
            <person name="Anishchenko I.M."/>
            <person name="Voigt K."/>
            <person name="de Hoog G.S."/>
            <person name="Smith M.E."/>
            <person name="Heitman J."/>
            <person name="Vilgalys R."/>
            <person name="Stajich J.E."/>
        </authorList>
    </citation>
    <scope>NUCLEOTIDE SEQUENCE [LARGE SCALE GENOMIC DNA]</scope>
    <source>
        <strain evidence="1 2">LSU 92-RS-03</strain>
    </source>
</reference>
<accession>A0A367KSH3</accession>
<sequence>MPYSENCLERLLVYMQPLIWYPLNKFHEDVAAIEALSFSIPEERKMIRRRISRIVGNADKTRECPFRIDKRFPAATSYAYVYSWEYSEIFINMYRILDTKIDTAVDMMYLGVQYDRKTVEEQSIKDYNKIMDAFYDNLWKLKKKIASGEHIYTTHKFEKYFNLKWDE</sequence>
<dbReference type="AlphaFoldDB" id="A0A367KSH3"/>
<evidence type="ECO:0000313" key="2">
    <source>
        <dbReference type="Proteomes" id="UP000253551"/>
    </source>
</evidence>
<comment type="caution">
    <text evidence="1">The sequence shown here is derived from an EMBL/GenBank/DDBJ whole genome shotgun (WGS) entry which is preliminary data.</text>
</comment>
<protein>
    <submittedName>
        <fullName evidence="1">Uncharacterized protein</fullName>
    </submittedName>
</protein>
<dbReference type="Proteomes" id="UP000253551">
    <property type="component" value="Unassembled WGS sequence"/>
</dbReference>
<name>A0A367KSH3_RHIST</name>